<dbReference type="SUPFAM" id="SSF50475">
    <property type="entry name" value="FMN-binding split barrel"/>
    <property type="match status" value="1"/>
</dbReference>
<name>A0A545AHR9_9ACTN</name>
<evidence type="ECO:0000313" key="3">
    <source>
        <dbReference type="EMBL" id="TQS40861.1"/>
    </source>
</evidence>
<proteinExistence type="predicted"/>
<dbReference type="EMBL" id="VIRS01000033">
    <property type="protein sequence ID" value="TQS40861.1"/>
    <property type="molecule type" value="Genomic_DNA"/>
</dbReference>
<gene>
    <name evidence="3" type="ORF">FL583_32795</name>
</gene>
<dbReference type="GO" id="GO:0016627">
    <property type="term" value="F:oxidoreductase activity, acting on the CH-CH group of donors"/>
    <property type="evidence" value="ECO:0007669"/>
    <property type="project" value="TreeGrafter"/>
</dbReference>
<evidence type="ECO:0000313" key="4">
    <source>
        <dbReference type="Proteomes" id="UP000317982"/>
    </source>
</evidence>
<dbReference type="PANTHER" id="PTHR35176">
    <property type="entry name" value="HEME OXYGENASE HI_0854-RELATED"/>
    <property type="match status" value="1"/>
</dbReference>
<dbReference type="RefSeq" id="WP_142708759.1">
    <property type="nucleotide sequence ID" value="NZ_VIRS01000033.1"/>
</dbReference>
<dbReference type="InterPro" id="IPR019920">
    <property type="entry name" value="F420-binding_dom_put"/>
</dbReference>
<dbReference type="InParanoid" id="A0A545AHR9"/>
<dbReference type="GO" id="GO:0005829">
    <property type="term" value="C:cytosol"/>
    <property type="evidence" value="ECO:0007669"/>
    <property type="project" value="TreeGrafter"/>
</dbReference>
<feature type="domain" description="Pyridoxamine 5'-phosphate oxidase N-terminal" evidence="2">
    <location>
        <begin position="4"/>
        <end position="121"/>
    </location>
</feature>
<dbReference type="InterPro" id="IPR011576">
    <property type="entry name" value="Pyridox_Oxase_N"/>
</dbReference>
<evidence type="ECO:0000256" key="1">
    <source>
        <dbReference type="ARBA" id="ARBA00023002"/>
    </source>
</evidence>
<sequence>MQLDAAALEFVTARHLATLTTLRPDGTPHVTPVGFTWDSDAGLARVICSGPSRKARNAAETKRVALCQVEGGRWITLEGVASVVSDPERVREAEERYAARYRQPRENPLRVVLEITVDRVLGRF</sequence>
<evidence type="ECO:0000259" key="2">
    <source>
        <dbReference type="Pfam" id="PF01243"/>
    </source>
</evidence>
<dbReference type="Proteomes" id="UP000317982">
    <property type="component" value="Unassembled WGS sequence"/>
</dbReference>
<organism evidence="3 4">
    <name type="scientific">Cryptosporangium phraense</name>
    <dbReference type="NCBI Taxonomy" id="2593070"/>
    <lineage>
        <taxon>Bacteria</taxon>
        <taxon>Bacillati</taxon>
        <taxon>Actinomycetota</taxon>
        <taxon>Actinomycetes</taxon>
        <taxon>Cryptosporangiales</taxon>
        <taxon>Cryptosporangiaceae</taxon>
        <taxon>Cryptosporangium</taxon>
    </lineage>
</organism>
<dbReference type="Gene3D" id="2.30.110.10">
    <property type="entry name" value="Electron Transport, Fmn-binding Protein, Chain A"/>
    <property type="match status" value="1"/>
</dbReference>
<dbReference type="Pfam" id="PF01243">
    <property type="entry name" value="PNPOx_N"/>
    <property type="match status" value="1"/>
</dbReference>
<keyword evidence="4" id="KW-1185">Reference proteome</keyword>
<dbReference type="GO" id="GO:0070967">
    <property type="term" value="F:coenzyme F420 binding"/>
    <property type="evidence" value="ECO:0007669"/>
    <property type="project" value="TreeGrafter"/>
</dbReference>
<protein>
    <submittedName>
        <fullName evidence="3">PPOX class F420-dependent oxidoreductase</fullName>
    </submittedName>
</protein>
<accession>A0A545AHR9</accession>
<reference evidence="3 4" key="1">
    <citation type="submission" date="2019-07" db="EMBL/GenBank/DDBJ databases">
        <title>Cryptosporangium phraense sp. nov., isolated from plant litter.</title>
        <authorList>
            <person name="Suriyachadkun C."/>
        </authorList>
    </citation>
    <scope>NUCLEOTIDE SEQUENCE [LARGE SCALE GENOMIC DNA]</scope>
    <source>
        <strain evidence="3 4">A-T 5661</strain>
    </source>
</reference>
<dbReference type="AlphaFoldDB" id="A0A545AHR9"/>
<dbReference type="PANTHER" id="PTHR35176:SF1">
    <property type="entry name" value="F420H(2)-DEPENDENT BILIVERDIN REDUCTASE"/>
    <property type="match status" value="1"/>
</dbReference>
<dbReference type="InterPro" id="IPR052019">
    <property type="entry name" value="F420H2_bilvrd_red/Heme_oxyg"/>
</dbReference>
<comment type="caution">
    <text evidence="3">The sequence shown here is derived from an EMBL/GenBank/DDBJ whole genome shotgun (WGS) entry which is preliminary data.</text>
</comment>
<dbReference type="NCBIfam" id="TIGR03618">
    <property type="entry name" value="Rv1155_F420"/>
    <property type="match status" value="1"/>
</dbReference>
<keyword evidence="1" id="KW-0560">Oxidoreductase</keyword>
<dbReference type="OrthoDB" id="4551790at2"/>
<dbReference type="InterPro" id="IPR012349">
    <property type="entry name" value="Split_barrel_FMN-bd"/>
</dbReference>